<protein>
    <submittedName>
        <fullName evidence="1">Uncharacterized protein</fullName>
    </submittedName>
</protein>
<keyword evidence="2" id="KW-1185">Reference proteome</keyword>
<reference evidence="2" key="1">
    <citation type="journal article" date="2023" name="Nat. Plants">
        <title>Single-cell RNA sequencing provides a high-resolution roadmap for understanding the multicellular compartmentation of specialized metabolism.</title>
        <authorList>
            <person name="Sun S."/>
            <person name="Shen X."/>
            <person name="Li Y."/>
            <person name="Li Y."/>
            <person name="Wang S."/>
            <person name="Li R."/>
            <person name="Zhang H."/>
            <person name="Shen G."/>
            <person name="Guo B."/>
            <person name="Wei J."/>
            <person name="Xu J."/>
            <person name="St-Pierre B."/>
            <person name="Chen S."/>
            <person name="Sun C."/>
        </authorList>
    </citation>
    <scope>NUCLEOTIDE SEQUENCE [LARGE SCALE GENOMIC DNA]</scope>
</reference>
<evidence type="ECO:0000313" key="2">
    <source>
        <dbReference type="Proteomes" id="UP001060085"/>
    </source>
</evidence>
<accession>A0ACC0AIN0</accession>
<gene>
    <name evidence="1" type="ORF">M9H77_28149</name>
</gene>
<sequence>MELPNRFSCLTKELWRYIVSFLPLEDAVRTSALSKDWREIWYSFSNLIFKYDEMFCEGGISIVVIVRSTSRLYKELKNPPQLFLNEWFIEISDTTIDLAEQNHQKERWISFGLLNHLTLINIRTFEGSEKEFEILRLLLESTPKVISLNVLSDNEAEHQEISKRILAFKLPSPIAVIEFHSVLDPSVGYYLCFCCDSRLAAVCFYYFGLPPTLITITVFPLLNCVTVQYLFPVYYSGITPASVLLLLFLVFLETIKSKPGLNP</sequence>
<dbReference type="Proteomes" id="UP001060085">
    <property type="component" value="Linkage Group LG06"/>
</dbReference>
<proteinExistence type="predicted"/>
<evidence type="ECO:0000313" key="1">
    <source>
        <dbReference type="EMBL" id="KAI5659356.1"/>
    </source>
</evidence>
<comment type="caution">
    <text evidence="1">The sequence shown here is derived from an EMBL/GenBank/DDBJ whole genome shotgun (WGS) entry which is preliminary data.</text>
</comment>
<dbReference type="EMBL" id="CM044706">
    <property type="protein sequence ID" value="KAI5659356.1"/>
    <property type="molecule type" value="Genomic_DNA"/>
</dbReference>
<name>A0ACC0AIN0_CATRO</name>
<organism evidence="1 2">
    <name type="scientific">Catharanthus roseus</name>
    <name type="common">Madagascar periwinkle</name>
    <name type="synonym">Vinca rosea</name>
    <dbReference type="NCBI Taxonomy" id="4058"/>
    <lineage>
        <taxon>Eukaryota</taxon>
        <taxon>Viridiplantae</taxon>
        <taxon>Streptophyta</taxon>
        <taxon>Embryophyta</taxon>
        <taxon>Tracheophyta</taxon>
        <taxon>Spermatophyta</taxon>
        <taxon>Magnoliopsida</taxon>
        <taxon>eudicotyledons</taxon>
        <taxon>Gunneridae</taxon>
        <taxon>Pentapetalae</taxon>
        <taxon>asterids</taxon>
        <taxon>lamiids</taxon>
        <taxon>Gentianales</taxon>
        <taxon>Apocynaceae</taxon>
        <taxon>Rauvolfioideae</taxon>
        <taxon>Vinceae</taxon>
        <taxon>Catharanthinae</taxon>
        <taxon>Catharanthus</taxon>
    </lineage>
</organism>